<name>A0A975J1V8_9BACT</name>
<dbReference type="Proteomes" id="UP000676169">
    <property type="component" value="Chromosome"/>
</dbReference>
<gene>
    <name evidence="2" type="ORF">KBB96_06075</name>
</gene>
<feature type="signal peptide" evidence="1">
    <location>
        <begin position="1"/>
        <end position="19"/>
    </location>
</feature>
<keyword evidence="1" id="KW-0732">Signal</keyword>
<sequence>MKTKLSLLFQLVLTSGVFAAGAVVDLPRGTIEGADFAKAQELATTEKKNIAYIYTDKATTCPLCEGASNEFIKSVRSKSVFVYLDSKAASTYWGKLPAPVRDTIAKSKIIPIMVVTSADGKTVLSSINYETYAKDTKASLRDFKKPLKD</sequence>
<dbReference type="KEGG" id="lamb:KBB96_06075"/>
<evidence type="ECO:0000313" key="3">
    <source>
        <dbReference type="Proteomes" id="UP000676169"/>
    </source>
</evidence>
<evidence type="ECO:0000313" key="2">
    <source>
        <dbReference type="EMBL" id="QUE52457.1"/>
    </source>
</evidence>
<evidence type="ECO:0008006" key="4">
    <source>
        <dbReference type="Google" id="ProtNLM"/>
    </source>
</evidence>
<reference evidence="2" key="1">
    <citation type="submission" date="2021-04" db="EMBL/GenBank/DDBJ databases">
        <title>Luteolibacter sp. 32A isolated from the skin of an Anderson's salamander (Ambystoma andersonii).</title>
        <authorList>
            <person name="Spergser J."/>
            <person name="Busse H.-J."/>
        </authorList>
    </citation>
    <scope>NUCLEOTIDE SEQUENCE</scope>
    <source>
        <strain evidence="2">32A</strain>
    </source>
</reference>
<evidence type="ECO:0000256" key="1">
    <source>
        <dbReference type="SAM" id="SignalP"/>
    </source>
</evidence>
<dbReference type="EMBL" id="CP073100">
    <property type="protein sequence ID" value="QUE52457.1"/>
    <property type="molecule type" value="Genomic_DNA"/>
</dbReference>
<proteinExistence type="predicted"/>
<organism evidence="2 3">
    <name type="scientific">Luteolibacter ambystomatis</name>
    <dbReference type="NCBI Taxonomy" id="2824561"/>
    <lineage>
        <taxon>Bacteria</taxon>
        <taxon>Pseudomonadati</taxon>
        <taxon>Verrucomicrobiota</taxon>
        <taxon>Verrucomicrobiia</taxon>
        <taxon>Verrucomicrobiales</taxon>
        <taxon>Verrucomicrobiaceae</taxon>
        <taxon>Luteolibacter</taxon>
    </lineage>
</organism>
<dbReference type="AlphaFoldDB" id="A0A975J1V8"/>
<dbReference type="RefSeq" id="WP_211633507.1">
    <property type="nucleotide sequence ID" value="NZ_CP073100.1"/>
</dbReference>
<keyword evidence="3" id="KW-1185">Reference proteome</keyword>
<protein>
    <recommendedName>
        <fullName evidence="4">Thioredoxin family protein</fullName>
    </recommendedName>
</protein>
<accession>A0A975J1V8</accession>
<feature type="chain" id="PRO_5037562574" description="Thioredoxin family protein" evidence="1">
    <location>
        <begin position="20"/>
        <end position="149"/>
    </location>
</feature>